<dbReference type="AlphaFoldDB" id="A0A9D9N9L5"/>
<dbReference type="CDD" id="cd13121">
    <property type="entry name" value="BF2867_like_C"/>
    <property type="match status" value="1"/>
</dbReference>
<dbReference type="Gene3D" id="2.60.40.2620">
    <property type="entry name" value="Fimbrillin-like"/>
    <property type="match status" value="1"/>
</dbReference>
<gene>
    <name evidence="1" type="ORF">IAB93_04350</name>
</gene>
<reference evidence="1" key="2">
    <citation type="journal article" date="2021" name="PeerJ">
        <title>Extensive microbial diversity within the chicken gut microbiome revealed by metagenomics and culture.</title>
        <authorList>
            <person name="Gilroy R."/>
            <person name="Ravi A."/>
            <person name="Getino M."/>
            <person name="Pursley I."/>
            <person name="Horton D.L."/>
            <person name="Alikhan N.F."/>
            <person name="Baker D."/>
            <person name="Gharbi K."/>
            <person name="Hall N."/>
            <person name="Watson M."/>
            <person name="Adriaenssens E.M."/>
            <person name="Foster-Nyarko E."/>
            <person name="Jarju S."/>
            <person name="Secka A."/>
            <person name="Antonio M."/>
            <person name="Oren A."/>
            <person name="Chaudhuri R.R."/>
            <person name="La Ragione R."/>
            <person name="Hildebrand F."/>
            <person name="Pallen M.J."/>
        </authorList>
    </citation>
    <scope>NUCLEOTIDE SEQUENCE</scope>
    <source>
        <strain evidence="1">10037</strain>
    </source>
</reference>
<comment type="caution">
    <text evidence="1">The sequence shown here is derived from an EMBL/GenBank/DDBJ whole genome shotgun (WGS) entry which is preliminary data.</text>
</comment>
<dbReference type="CDD" id="cd13120">
    <property type="entry name" value="BF2867_like_N"/>
    <property type="match status" value="1"/>
</dbReference>
<evidence type="ECO:0000313" key="2">
    <source>
        <dbReference type="Proteomes" id="UP000823597"/>
    </source>
</evidence>
<proteinExistence type="predicted"/>
<dbReference type="Gene3D" id="2.60.40.2630">
    <property type="match status" value="1"/>
</dbReference>
<organism evidence="1 2">
    <name type="scientific">Candidatus Merdivivens pullistercoris</name>
    <dbReference type="NCBI Taxonomy" id="2840873"/>
    <lineage>
        <taxon>Bacteria</taxon>
        <taxon>Pseudomonadati</taxon>
        <taxon>Bacteroidota</taxon>
        <taxon>Bacteroidia</taxon>
        <taxon>Bacteroidales</taxon>
        <taxon>Muribaculaceae</taxon>
        <taxon>Muribaculaceae incertae sedis</taxon>
        <taxon>Candidatus Merdivivens</taxon>
    </lineage>
</organism>
<accession>A0A9D9N9L5</accession>
<dbReference type="Pfam" id="PF13149">
    <property type="entry name" value="Mfa_like_1"/>
    <property type="match status" value="1"/>
</dbReference>
<protein>
    <submittedName>
        <fullName evidence="1">Fimbrillin family protein</fullName>
    </submittedName>
</protein>
<reference evidence="1" key="1">
    <citation type="submission" date="2020-10" db="EMBL/GenBank/DDBJ databases">
        <authorList>
            <person name="Gilroy R."/>
        </authorList>
    </citation>
    <scope>NUCLEOTIDE SEQUENCE</scope>
    <source>
        <strain evidence="1">10037</strain>
    </source>
</reference>
<dbReference type="EMBL" id="JADIME010000044">
    <property type="protein sequence ID" value="MBO8465214.1"/>
    <property type="molecule type" value="Genomic_DNA"/>
</dbReference>
<evidence type="ECO:0000313" key="1">
    <source>
        <dbReference type="EMBL" id="MBO8465214.1"/>
    </source>
</evidence>
<dbReference type="Proteomes" id="UP000823597">
    <property type="component" value="Unassembled WGS sequence"/>
</dbReference>
<sequence>MIRKYIFPLACLALIASCEKPETDNPSRPVEDPEAVMAVFSAWTGNLPMTMENGGSVGLFMVGEDYSLSGGAILDGADNIRYDFVSGTENLEAAYGSEAIYFPVDSSMARFVAYYPYASDLSGYVYPVDLTAGDAPDLRYGEATGSAANEGGNVELSFRRVMSQIELRISAGSGVTEADLENMTVTITGMPVKADFFLSEGMFAGYSDATAEIEVPKGSDGGYLATVLPQAANVYSGRTVYIDVPPFGRFEWTFPMDAEFPEGRAVAYDVTVNYNSVSFSDPEIVAWKGGDVENITVYPPEFYEETPNCYIVAPGSTVHIPVIKAYDMWRDAPELQEFDADLSGELTAEVVWQDVDGLVSVSLEKAASPEQSAMIVSTDGSKGSGNAVVAVRIGGVIRWSWHIWVTDYDPAAQSVSHYNGFKTIEFMDRNLGATSNTPDDLSSMGMYYQWGRKDPFPAPNVIYLGTGFFYDIEQYDRPVYGTPIVREQRGDGQNLANAIANPNVFYLSLVTFDWYTSSEDGRNPYLWNDEYDRKTQWDPCPEGWRVPKGGAKGTEDFPLNEIEASQWTWKESGFDHPNIGWWPAVGYAANHDEVLVNVGKTGYYWMATPALTWDGSGFSGQSQVIMFDGGAVIEFDYNRALGMSVRCVKDN</sequence>
<dbReference type="PROSITE" id="PS51257">
    <property type="entry name" value="PROKAR_LIPOPROTEIN"/>
    <property type="match status" value="1"/>
</dbReference>
<dbReference type="InterPro" id="IPR042278">
    <property type="entry name" value="Mfa-like_1_N"/>
</dbReference>
<name>A0A9D9N9L5_9BACT</name>
<dbReference type="InterPro" id="IPR025049">
    <property type="entry name" value="Mfa-like_1"/>
</dbReference>